<feature type="region of interest" description="Disordered" evidence="1">
    <location>
        <begin position="443"/>
        <end position="493"/>
    </location>
</feature>
<feature type="region of interest" description="Disordered" evidence="1">
    <location>
        <begin position="869"/>
        <end position="888"/>
    </location>
</feature>
<keyword evidence="3" id="KW-1185">Reference proteome</keyword>
<accession>A0A3N4KT85</accession>
<gene>
    <name evidence="2" type="ORF">P167DRAFT_587796</name>
</gene>
<reference evidence="2 3" key="1">
    <citation type="journal article" date="2018" name="Nat. Ecol. Evol.">
        <title>Pezizomycetes genomes reveal the molecular basis of ectomycorrhizal truffle lifestyle.</title>
        <authorList>
            <person name="Murat C."/>
            <person name="Payen T."/>
            <person name="Noel B."/>
            <person name="Kuo A."/>
            <person name="Morin E."/>
            <person name="Chen J."/>
            <person name="Kohler A."/>
            <person name="Krizsan K."/>
            <person name="Balestrini R."/>
            <person name="Da Silva C."/>
            <person name="Montanini B."/>
            <person name="Hainaut M."/>
            <person name="Levati E."/>
            <person name="Barry K.W."/>
            <person name="Belfiori B."/>
            <person name="Cichocki N."/>
            <person name="Clum A."/>
            <person name="Dockter R.B."/>
            <person name="Fauchery L."/>
            <person name="Guy J."/>
            <person name="Iotti M."/>
            <person name="Le Tacon F."/>
            <person name="Lindquist E.A."/>
            <person name="Lipzen A."/>
            <person name="Malagnac F."/>
            <person name="Mello A."/>
            <person name="Molinier V."/>
            <person name="Miyauchi S."/>
            <person name="Poulain J."/>
            <person name="Riccioni C."/>
            <person name="Rubini A."/>
            <person name="Sitrit Y."/>
            <person name="Splivallo R."/>
            <person name="Traeger S."/>
            <person name="Wang M."/>
            <person name="Zifcakova L."/>
            <person name="Wipf D."/>
            <person name="Zambonelli A."/>
            <person name="Paolocci F."/>
            <person name="Nowrousian M."/>
            <person name="Ottonello S."/>
            <person name="Baldrian P."/>
            <person name="Spatafora J.W."/>
            <person name="Henrissat B."/>
            <person name="Nagy L.G."/>
            <person name="Aury J.M."/>
            <person name="Wincker P."/>
            <person name="Grigoriev I.V."/>
            <person name="Bonfante P."/>
            <person name="Martin F.M."/>
        </authorList>
    </citation>
    <scope>NUCLEOTIDE SEQUENCE [LARGE SCALE GENOMIC DNA]</scope>
    <source>
        <strain evidence="2 3">CCBAS932</strain>
    </source>
</reference>
<sequence>MDKTNIRAKIGEGSGCTIVPSRASRDNVTAAKKQVLFAGVEIFDPRFTVLDEYAPRTDDLKPPEQVYGSGNAKNRSDKPSSCKNTSGSGRDFETPLRIYMKNNDSASRSRLPEIDTYLTGEGSKGEQVGGGDLGKQRFGKSISDQHRDGICTYSGPRIPRTSSTTLLQNFELQTKLNTWPFDTKKSNLAKTVFEAKQFMPDTHTEIVNSNIQIQIPALLDDPKFQETRRPINEHDSSSDAKDHSSKFSPVENVLGAKQTITDAQNDIEDSTRPTEAPTGLDNLKVHGKESSSLGGSYTNNDGRLNSGAYNSSQNVLGHDARKTGLVKPTFGGQYSFEITEDTHTYIENSHIRSQISPFSQESKIPEAENKPLHETQGNRGLRHDLNNSSYVRNILQTKLEITPDTCSYTDDSYSPTQNSVLFNIQDRRSTLVDHIYGRSTIGHGPIKSSLERTVPEDNEETNGATCAVISTSSTPRVQNPPFSEKPNTEPRETQLLDETFNIGSLERVSAGVGIATSQAEEGPTGLEFQPKTIGPKEIYSNDVPDNSDSEDTSTSESISTPRISLPKVDISTSRIYKSQLFSPQLGSQPQALSILKEIYGNNGSSSNNVGHTYSKIDAVSQVHNSGFTSLGITGSGAVEYKSGNDGVKAGTAIFDFCTGIKNMNSSSQHTRSVAQSHAEGGEFLYISESHGRDQSGSRVKSPDPLDDLNKELELYAELSQHQPAASVPVASSKIPANPVYNRFDVATPRPFTLTIQQQLDIQPNMIKLLEGVFGKVSAELLIANNAPNVARLIASVDPTWLLLTSVDRRPLRVCDFPMAAWNQLVHRTVVKVQDLDNEQGIALNLTPAVNRLEESVPVNDRFNSCRAMWSSSSQQFPPPEHGGDKNTRVQRYRSNDSLWGAPSESEISSISDSSSTVSSNLDVSAIPTVPTTTLSASAAPFIPRQLSVKSSVQSSKKNRSKKSVEPHGRGILIKNLPPDLTLAELGTHLGGGPLERIDFHDGECRTVVGIYFISRDDAARYRDAVNQNRGICWGGGVVPGRSIHIPRSFVDVIPSRKGGHEPIKPNVVMAMESEGATRCLEITGLPSWVNREKLVSMISRQSKAIMPAVEYCVVGRDPTMKHFGLKTAIVRMASLGTALGARLCLRDRKGFNHIAFRFLPDPCQFMELGLLIAKWDEADELDSQHRLLDSRAEMVRRRVHAQAGRRNGYRWY</sequence>
<feature type="region of interest" description="Disordered" evidence="1">
    <location>
        <begin position="515"/>
        <end position="561"/>
    </location>
</feature>
<name>A0A3N4KT85_9PEZI</name>
<feature type="compositionally biased region" description="Polar residues" evidence="1">
    <location>
        <begin position="290"/>
        <end position="310"/>
    </location>
</feature>
<feature type="compositionally biased region" description="Polar residues" evidence="1">
    <location>
        <begin position="461"/>
        <end position="481"/>
    </location>
</feature>
<evidence type="ECO:0000256" key="1">
    <source>
        <dbReference type="SAM" id="MobiDB-lite"/>
    </source>
</evidence>
<feature type="region of interest" description="Disordered" evidence="1">
    <location>
        <begin position="229"/>
        <end position="310"/>
    </location>
</feature>
<dbReference type="STRING" id="1392247.A0A3N4KT85"/>
<feature type="compositionally biased region" description="Low complexity" evidence="1">
    <location>
        <begin position="903"/>
        <end position="917"/>
    </location>
</feature>
<dbReference type="AlphaFoldDB" id="A0A3N4KT85"/>
<dbReference type="EMBL" id="ML119127">
    <property type="protein sequence ID" value="RPB12708.1"/>
    <property type="molecule type" value="Genomic_DNA"/>
</dbReference>
<organism evidence="2 3">
    <name type="scientific">Morchella conica CCBAS932</name>
    <dbReference type="NCBI Taxonomy" id="1392247"/>
    <lineage>
        <taxon>Eukaryota</taxon>
        <taxon>Fungi</taxon>
        <taxon>Dikarya</taxon>
        <taxon>Ascomycota</taxon>
        <taxon>Pezizomycotina</taxon>
        <taxon>Pezizomycetes</taxon>
        <taxon>Pezizales</taxon>
        <taxon>Morchellaceae</taxon>
        <taxon>Morchella</taxon>
    </lineage>
</organism>
<protein>
    <recommendedName>
        <fullName evidence="4">RRM domain-containing protein</fullName>
    </recommendedName>
</protein>
<evidence type="ECO:0000313" key="3">
    <source>
        <dbReference type="Proteomes" id="UP000277580"/>
    </source>
</evidence>
<dbReference type="Proteomes" id="UP000277580">
    <property type="component" value="Unassembled WGS sequence"/>
</dbReference>
<evidence type="ECO:0000313" key="2">
    <source>
        <dbReference type="EMBL" id="RPB12708.1"/>
    </source>
</evidence>
<feature type="region of interest" description="Disordered" evidence="1">
    <location>
        <begin position="54"/>
        <end position="95"/>
    </location>
</feature>
<evidence type="ECO:0008006" key="4">
    <source>
        <dbReference type="Google" id="ProtNLM"/>
    </source>
</evidence>
<dbReference type="InParanoid" id="A0A3N4KT85"/>
<feature type="region of interest" description="Disordered" evidence="1">
    <location>
        <begin position="896"/>
        <end position="917"/>
    </location>
</feature>
<dbReference type="OrthoDB" id="5377323at2759"/>
<proteinExistence type="predicted"/>
<feature type="region of interest" description="Disordered" evidence="1">
    <location>
        <begin position="947"/>
        <end position="970"/>
    </location>
</feature>
<feature type="compositionally biased region" description="Basic and acidic residues" evidence="1">
    <location>
        <begin position="229"/>
        <end position="245"/>
    </location>
</feature>